<accession>A0A504YEA2</accession>
<feature type="non-terminal residue" evidence="1">
    <location>
        <position position="1"/>
    </location>
</feature>
<dbReference type="STRING" id="46835.A0A504YEA2"/>
<protein>
    <submittedName>
        <fullName evidence="1">Uncharacterized protein</fullName>
    </submittedName>
</protein>
<dbReference type="Pfam" id="PF05380">
    <property type="entry name" value="Peptidase_A17"/>
    <property type="match status" value="1"/>
</dbReference>
<reference evidence="1 2" key="1">
    <citation type="submission" date="2019-04" db="EMBL/GenBank/DDBJ databases">
        <title>Annotation for the trematode Fasciola gigantica.</title>
        <authorList>
            <person name="Choi Y.-J."/>
        </authorList>
    </citation>
    <scope>NUCLEOTIDE SEQUENCE [LARGE SCALE GENOMIC DNA]</scope>
    <source>
        <strain evidence="1">Uganda_cow_1</strain>
    </source>
</reference>
<sequence length="237" mass="26928">SKGVFEKRVGTSRQPYLLLTVLGWVLFGPSDILNCKEDFALAGQLSRTLALGELQPHNWYGNNDEVLSSIPLSNESPTPFISIDQGHRTLELFWHVIFNHFRFEMNLLWRPITRLGMLSCVASMFDPPCYVFPFLLIPKMLLQQLCRMICGWDDLANDALMFTLLLDRRGIANTGSPFKTFVANRVGFIHECIEVSQRSNAPTAMNPVDLASRSTSTTDFRRIILWRDSFGDLLLIA</sequence>
<dbReference type="EMBL" id="SUNJ01013915">
    <property type="protein sequence ID" value="TPP56918.1"/>
    <property type="molecule type" value="Genomic_DNA"/>
</dbReference>
<dbReference type="InterPro" id="IPR008042">
    <property type="entry name" value="Retrotrans_Pao"/>
</dbReference>
<name>A0A504YEA2_FASGI</name>
<dbReference type="OrthoDB" id="6283332at2759"/>
<proteinExistence type="predicted"/>
<dbReference type="PANTHER" id="PTHR47331">
    <property type="entry name" value="PHD-TYPE DOMAIN-CONTAINING PROTEIN"/>
    <property type="match status" value="1"/>
</dbReference>
<organism evidence="1 2">
    <name type="scientific">Fasciola gigantica</name>
    <name type="common">Giant liver fluke</name>
    <dbReference type="NCBI Taxonomy" id="46835"/>
    <lineage>
        <taxon>Eukaryota</taxon>
        <taxon>Metazoa</taxon>
        <taxon>Spiralia</taxon>
        <taxon>Lophotrochozoa</taxon>
        <taxon>Platyhelminthes</taxon>
        <taxon>Trematoda</taxon>
        <taxon>Digenea</taxon>
        <taxon>Plagiorchiida</taxon>
        <taxon>Echinostomata</taxon>
        <taxon>Echinostomatoidea</taxon>
        <taxon>Fasciolidae</taxon>
        <taxon>Fasciola</taxon>
    </lineage>
</organism>
<evidence type="ECO:0000313" key="1">
    <source>
        <dbReference type="EMBL" id="TPP56918.1"/>
    </source>
</evidence>
<comment type="caution">
    <text evidence="1">The sequence shown here is derived from an EMBL/GenBank/DDBJ whole genome shotgun (WGS) entry which is preliminary data.</text>
</comment>
<dbReference type="AlphaFoldDB" id="A0A504YEA2"/>
<gene>
    <name evidence="1" type="ORF">FGIG_10451</name>
</gene>
<keyword evidence="2" id="KW-1185">Reference proteome</keyword>
<dbReference type="Proteomes" id="UP000316759">
    <property type="component" value="Unassembled WGS sequence"/>
</dbReference>
<evidence type="ECO:0000313" key="2">
    <source>
        <dbReference type="Proteomes" id="UP000316759"/>
    </source>
</evidence>